<dbReference type="AlphaFoldDB" id="A0AAI8X2V3"/>
<dbReference type="RefSeq" id="WP_075362253.1">
    <property type="nucleotide sequence ID" value="NZ_AP020326.1"/>
</dbReference>
<evidence type="ECO:0000313" key="1">
    <source>
        <dbReference type="EMBL" id="BBN48180.1"/>
    </source>
</evidence>
<reference evidence="1 2" key="1">
    <citation type="submission" date="2019-09" db="EMBL/GenBank/DDBJ databases">
        <title>Complete genome sequence of Mycobacterium avium subsp. hominissuis strain JP-H-1.</title>
        <authorList>
            <person name="Kinoshita Y."/>
            <person name="Niwa H."/>
            <person name="Uchida-Fujii E."/>
            <person name="Nukada T."/>
        </authorList>
    </citation>
    <scope>NUCLEOTIDE SEQUENCE [LARGE SCALE GENOMIC DNA]</scope>
    <source>
        <strain evidence="1 2">JP-H-1</strain>
    </source>
</reference>
<accession>A0AAI8X2V3</accession>
<organism evidence="1 2">
    <name type="scientific">Mycobacterium avium subsp. hominissuis</name>
    <dbReference type="NCBI Taxonomy" id="439334"/>
    <lineage>
        <taxon>Bacteria</taxon>
        <taxon>Bacillati</taxon>
        <taxon>Actinomycetota</taxon>
        <taxon>Actinomycetes</taxon>
        <taxon>Mycobacteriales</taxon>
        <taxon>Mycobacteriaceae</taxon>
        <taxon>Mycobacterium</taxon>
        <taxon>Mycobacterium avium complex (MAC)</taxon>
    </lineage>
</organism>
<evidence type="ECO:0008006" key="3">
    <source>
        <dbReference type="Google" id="ProtNLM"/>
    </source>
</evidence>
<proteinExistence type="predicted"/>
<protein>
    <recommendedName>
        <fullName evidence="3">ABM domain-containing protein</fullName>
    </recommendedName>
</protein>
<name>A0AAI8X2V3_MYCAV</name>
<sequence>MSVQIVRFRISPQHIAPVTQKIEAIFSALREADPPPSMRYVALRDDVDPVFTLILELPEGAANPLLSIPEALAFRESLAGWAHDDVAPRPTTVVGRYWA</sequence>
<gene>
    <name evidence="1" type="ORF">JPH1_26550</name>
</gene>
<dbReference type="Proteomes" id="UP000327362">
    <property type="component" value="Chromosome"/>
</dbReference>
<dbReference type="EMBL" id="AP020326">
    <property type="protein sequence ID" value="BBN48180.1"/>
    <property type="molecule type" value="Genomic_DNA"/>
</dbReference>
<evidence type="ECO:0000313" key="2">
    <source>
        <dbReference type="Proteomes" id="UP000327362"/>
    </source>
</evidence>